<organism evidence="1 2">
    <name type="scientific">Streptomyces caledonius</name>
    <dbReference type="NCBI Taxonomy" id="3134107"/>
    <lineage>
        <taxon>Bacteria</taxon>
        <taxon>Bacillati</taxon>
        <taxon>Actinomycetota</taxon>
        <taxon>Actinomycetes</taxon>
        <taxon>Kitasatosporales</taxon>
        <taxon>Streptomycetaceae</taxon>
        <taxon>Streptomyces</taxon>
    </lineage>
</organism>
<comment type="caution">
    <text evidence="1">The sequence shown here is derived from an EMBL/GenBank/DDBJ whole genome shotgun (WGS) entry which is preliminary data.</text>
</comment>
<proteinExistence type="predicted"/>
<reference evidence="1 2" key="1">
    <citation type="submission" date="2024-03" db="EMBL/GenBank/DDBJ databases">
        <title>Novel Streptomyces species of biotechnological and ecological value are a feature of Machair soil.</title>
        <authorList>
            <person name="Prole J.R."/>
            <person name="Goodfellow M."/>
            <person name="Allenby N."/>
            <person name="Ward A.C."/>
        </authorList>
    </citation>
    <scope>NUCLEOTIDE SEQUENCE [LARGE SCALE GENOMIC DNA]</scope>
    <source>
        <strain evidence="1 2">MS1.HAVA.3</strain>
    </source>
</reference>
<dbReference type="Proteomes" id="UP001382904">
    <property type="component" value="Unassembled WGS sequence"/>
</dbReference>
<keyword evidence="2" id="KW-1185">Reference proteome</keyword>
<dbReference type="EMBL" id="JBBKAM010000002">
    <property type="protein sequence ID" value="MEJ8642329.1"/>
    <property type="molecule type" value="Genomic_DNA"/>
</dbReference>
<protein>
    <submittedName>
        <fullName evidence="1">DUF4241 domain-containing protein</fullName>
    </submittedName>
</protein>
<gene>
    <name evidence="1" type="ORF">WKI68_14590</name>
</gene>
<dbReference type="InterPro" id="IPR025335">
    <property type="entry name" value="DUF4241"/>
</dbReference>
<evidence type="ECO:0000313" key="2">
    <source>
        <dbReference type="Proteomes" id="UP001382904"/>
    </source>
</evidence>
<accession>A0ABU8U382</accession>
<name>A0ABU8U382_9ACTN</name>
<sequence>MRPGVPQGTRPHTRVAAVRLVIREMPTTSWEMAVDEGQDPAVLGEDEFYGYGVDAGTGCFYDAGADGSFPGTEDEEGPVWAAMETVGDGPSVFLAEGEDGHTLAGFTSGWGDGCYPTWIGRDTEGRVTCFVTDFLVVPTAQVPAA</sequence>
<evidence type="ECO:0000313" key="1">
    <source>
        <dbReference type="EMBL" id="MEJ8642329.1"/>
    </source>
</evidence>
<dbReference type="Pfam" id="PF14025">
    <property type="entry name" value="DUF4241"/>
    <property type="match status" value="1"/>
</dbReference>